<evidence type="ECO:0000313" key="2">
    <source>
        <dbReference type="EMBL" id="ELZ91145.1"/>
    </source>
</evidence>
<gene>
    <name evidence="2" type="ORF">C441_12460</name>
</gene>
<protein>
    <submittedName>
        <fullName evidence="2">Uncharacterized protein</fullName>
    </submittedName>
</protein>
<evidence type="ECO:0000256" key="1">
    <source>
        <dbReference type="SAM" id="MobiDB-lite"/>
    </source>
</evidence>
<dbReference type="AlphaFoldDB" id="M0I2Y7"/>
<dbReference type="InterPro" id="IPR036890">
    <property type="entry name" value="HATPase_C_sf"/>
</dbReference>
<dbReference type="Proteomes" id="UP000011508">
    <property type="component" value="Unassembled WGS sequence"/>
</dbReference>
<feature type="region of interest" description="Disordered" evidence="1">
    <location>
        <begin position="724"/>
        <end position="774"/>
    </location>
</feature>
<accession>M0I2Y7</accession>
<name>M0I2Y7_9EURY</name>
<evidence type="ECO:0000313" key="3">
    <source>
        <dbReference type="Proteomes" id="UP000011508"/>
    </source>
</evidence>
<feature type="region of interest" description="Disordered" evidence="1">
    <location>
        <begin position="532"/>
        <end position="563"/>
    </location>
</feature>
<reference evidence="2 3" key="1">
    <citation type="journal article" date="2014" name="PLoS Genet.">
        <title>Phylogenetically driven sequencing of extremely halophilic archaea reveals strategies for static and dynamic osmo-response.</title>
        <authorList>
            <person name="Becker E.A."/>
            <person name="Seitzer P.M."/>
            <person name="Tritt A."/>
            <person name="Larsen D."/>
            <person name="Krusor M."/>
            <person name="Yao A.I."/>
            <person name="Wu D."/>
            <person name="Madern D."/>
            <person name="Eisen J.A."/>
            <person name="Darling A.E."/>
            <person name="Facciotti M.T."/>
        </authorList>
    </citation>
    <scope>NUCLEOTIDE SEQUENCE [LARGE SCALE GENOMIC DNA]</scope>
    <source>
        <strain evidence="2 3">ATCC BAA-897</strain>
    </source>
</reference>
<feature type="compositionally biased region" description="Basic and acidic residues" evidence="1">
    <location>
        <begin position="727"/>
        <end position="741"/>
    </location>
</feature>
<dbReference type="SUPFAM" id="SSF55874">
    <property type="entry name" value="ATPase domain of HSP90 chaperone/DNA topoisomerase II/histidine kinase"/>
    <property type="match status" value="1"/>
</dbReference>
<dbReference type="EMBL" id="AOLM01000020">
    <property type="protein sequence ID" value="ELZ91145.1"/>
    <property type="molecule type" value="Genomic_DNA"/>
</dbReference>
<sequence>MTHTDFTQTQSKNAADRFLVANDTDEVYELINEIEAKTDTEWIPLAKDEGNYSAVYGQAASPMPCFVEIAINSEDAIGIRFFESSTGPEIKPDTYKTLREAVDAFVDKNDASVEIIADGTIPQAKQIPNPNMLNLTVRDNGCGQPQDEFEDTFLGIHKPGLIKQQYGFTQGRFGMGSTGVLQFCGNINDEYNDRCFKFIASASHRDPGKWSWSIIRDNQRLGRFEYLRINGEIPRFTGTFGDSMRQKIINSSSKYNRQEDIEVFEPQEFGTFVKMYDYQTNCSRSQINSSDGFRPKLERYLVNSPLEITITEARYPTQKVVQARTKGFLPRLAGKENLLVGEEIDVFKCDFESEILGTRPIQVALFKHTDDLENTNKRGKDEFLKKGSRSDVAGTRTGIQTDHAVMITINGQTHGSLGTVFLRQCGFSKVADDTVVIVELDDFANGDLIRMFRPSRDDLKEGMPIAQRFLAGLETALKKSDLLLEEEDRRRSRRGSSKELVTRESFEKFLNRHPTLVNYLDFRQKVAAPYFSSEDGTETPLPKQDDDEAQIPETRRTTEGDGETVMESLRLPTYITPIAKYDPDGEHIYWESPRPMPLDIPVNAGKQVRFATDAQSNYLVRDILSGELKVSPSEMFRSVELHDGILTVTLKPYKDPDPGDSHPVTVELTRPSTAEIRANAAYIDFEATEIETDGGGVDTGSEEVFENPLVSYLDVRYKPAVNRPPRKPWDDIVHEEDRGDGTGDEDTDGRIIDDEASSAEASAETATPDTTRKRGMPSISYVYRADWEVDPDVPEEDWTETQREFDEHTLLRIEPSIDGSVSGLHLTINRDAAVLRSFIVEENIRDGWKKFVEQQYELALVFFSICDYLYFQESFDDQVLATADFELTDIVETSVNGLSQALMPMLINDDQLTRISE</sequence>
<keyword evidence="3" id="KW-1185">Reference proteome</keyword>
<dbReference type="OrthoDB" id="346504at2157"/>
<feature type="compositionally biased region" description="Low complexity" evidence="1">
    <location>
        <begin position="758"/>
        <end position="769"/>
    </location>
</feature>
<proteinExistence type="predicted"/>
<comment type="caution">
    <text evidence="2">The sequence shown here is derived from an EMBL/GenBank/DDBJ whole genome shotgun (WGS) entry which is preliminary data.</text>
</comment>
<organism evidence="2 3">
    <name type="scientific">Haloferax sulfurifontis ATCC BAA-897</name>
    <dbReference type="NCBI Taxonomy" id="662480"/>
    <lineage>
        <taxon>Archaea</taxon>
        <taxon>Methanobacteriati</taxon>
        <taxon>Methanobacteriota</taxon>
        <taxon>Stenosarchaea group</taxon>
        <taxon>Halobacteria</taxon>
        <taxon>Halobacteriales</taxon>
        <taxon>Haloferacaceae</taxon>
        <taxon>Haloferax</taxon>
    </lineage>
</organism>
<dbReference type="PATRIC" id="fig|662480.6.peg.2483"/>
<dbReference type="RefSeq" id="WP_007275344.1">
    <property type="nucleotide sequence ID" value="NZ_AOLM01000020.1"/>
</dbReference>